<proteinExistence type="predicted"/>
<dbReference type="PANTHER" id="PTHR30482">
    <property type="entry name" value="HIGH-AFFINITY BRANCHED-CHAIN AMINO ACID TRANSPORT SYSTEM PERMEASE"/>
    <property type="match status" value="1"/>
</dbReference>
<accession>A0A934KGC1</accession>
<organism evidence="7 8">
    <name type="scientific">Candidatus Dormiibacter inghamiae</name>
    <dbReference type="NCBI Taxonomy" id="3127013"/>
    <lineage>
        <taxon>Bacteria</taxon>
        <taxon>Bacillati</taxon>
        <taxon>Candidatus Dormiibacterota</taxon>
        <taxon>Candidatus Dormibacteria</taxon>
        <taxon>Candidatus Dormibacterales</taxon>
        <taxon>Candidatus Dormibacteraceae</taxon>
        <taxon>Candidatus Dormiibacter</taxon>
    </lineage>
</organism>
<reference evidence="7 8" key="1">
    <citation type="submission" date="2020-10" db="EMBL/GenBank/DDBJ databases">
        <title>Ca. Dormibacterota MAGs.</title>
        <authorList>
            <person name="Montgomery K."/>
        </authorList>
    </citation>
    <scope>NUCLEOTIDE SEQUENCE [LARGE SCALE GENOMIC DNA]</scope>
    <source>
        <strain evidence="7">SC8811_S16_3</strain>
    </source>
</reference>
<keyword evidence="2" id="KW-1003">Cell membrane</keyword>
<evidence type="ECO:0000256" key="3">
    <source>
        <dbReference type="ARBA" id="ARBA00022692"/>
    </source>
</evidence>
<evidence type="ECO:0000313" key="8">
    <source>
        <dbReference type="Proteomes" id="UP000620075"/>
    </source>
</evidence>
<feature type="transmembrane region" description="Helical" evidence="6">
    <location>
        <begin position="82"/>
        <end position="104"/>
    </location>
</feature>
<dbReference type="Proteomes" id="UP000620075">
    <property type="component" value="Unassembled WGS sequence"/>
</dbReference>
<dbReference type="RefSeq" id="WP_338178465.1">
    <property type="nucleotide sequence ID" value="NZ_JAEKNQ010000031.1"/>
</dbReference>
<protein>
    <submittedName>
        <fullName evidence="7">Branched-chain amino acid ABC transporter permease</fullName>
    </submittedName>
</protein>
<evidence type="ECO:0000256" key="5">
    <source>
        <dbReference type="ARBA" id="ARBA00023136"/>
    </source>
</evidence>
<dbReference type="GO" id="GO:0015658">
    <property type="term" value="F:branched-chain amino acid transmembrane transporter activity"/>
    <property type="evidence" value="ECO:0007669"/>
    <property type="project" value="InterPro"/>
</dbReference>
<dbReference type="CDD" id="cd06581">
    <property type="entry name" value="TM_PBP1_LivM_like"/>
    <property type="match status" value="1"/>
</dbReference>
<dbReference type="InterPro" id="IPR001851">
    <property type="entry name" value="ABC_transp_permease"/>
</dbReference>
<comment type="subcellular location">
    <subcellularLocation>
        <location evidence="1">Cell membrane</location>
        <topology evidence="1">Multi-pass membrane protein</topology>
    </subcellularLocation>
</comment>
<name>A0A934KGC1_9BACT</name>
<dbReference type="InterPro" id="IPR043428">
    <property type="entry name" value="LivM-like"/>
</dbReference>
<feature type="transmembrane region" description="Helical" evidence="6">
    <location>
        <begin position="7"/>
        <end position="29"/>
    </location>
</feature>
<dbReference type="EMBL" id="JAEKNQ010000031">
    <property type="protein sequence ID" value="MBJ7603077.1"/>
    <property type="molecule type" value="Genomic_DNA"/>
</dbReference>
<keyword evidence="3 6" id="KW-0812">Transmembrane</keyword>
<keyword evidence="5 6" id="KW-0472">Membrane</keyword>
<gene>
    <name evidence="7" type="ORF">JF888_07815</name>
</gene>
<sequence>MARTGPGLRIAIGVLVAVVAVGLPFQASGFQSLELAYALTFAIAILGLNLLIGYSGQISLGHGAFLAVGGYVTAIGQQRYGLNYLVTIPLAGIISGLIGFLVGLPALRLHGIYLALATFALAVAAPSVMKKPADLTGGVKGIILPPYTSLVPGLSDDQYFYFLCLLITVILFLVSYNILRKRPGRAFKAVRDGELAAAAFGINVSTYKTLAFAISAIYGGVAGSLYATATGFVSPDSYPFQLSILLLVGAVLGGIATIEGAIFGGLFTEFLPIFSQQALTPISRQLANAAPAVTQGIVLLIVMFVARQGIAGLLRQGYAALRGRLRTDAQTLKPAGESPPTGIR</sequence>
<dbReference type="PANTHER" id="PTHR30482:SF20">
    <property type="entry name" value="HIGH-AFFINITY BRANCHED-CHAIN AMINO ACID TRANSPORT SYSTEM PERMEASE PROTEIN LIVM"/>
    <property type="match status" value="1"/>
</dbReference>
<comment type="caution">
    <text evidence="7">The sequence shown here is derived from an EMBL/GenBank/DDBJ whole genome shotgun (WGS) entry which is preliminary data.</text>
</comment>
<dbReference type="GO" id="GO:0005886">
    <property type="term" value="C:plasma membrane"/>
    <property type="evidence" value="ECO:0007669"/>
    <property type="project" value="UniProtKB-SubCell"/>
</dbReference>
<keyword evidence="4 6" id="KW-1133">Transmembrane helix</keyword>
<evidence type="ECO:0000313" key="7">
    <source>
        <dbReference type="EMBL" id="MBJ7603077.1"/>
    </source>
</evidence>
<feature type="transmembrane region" description="Helical" evidence="6">
    <location>
        <begin position="159"/>
        <end position="179"/>
    </location>
</feature>
<evidence type="ECO:0000256" key="1">
    <source>
        <dbReference type="ARBA" id="ARBA00004651"/>
    </source>
</evidence>
<evidence type="ECO:0000256" key="4">
    <source>
        <dbReference type="ARBA" id="ARBA00022989"/>
    </source>
</evidence>
<feature type="transmembrane region" description="Helical" evidence="6">
    <location>
        <begin position="244"/>
        <end position="274"/>
    </location>
</feature>
<dbReference type="Pfam" id="PF02653">
    <property type="entry name" value="BPD_transp_2"/>
    <property type="match status" value="1"/>
</dbReference>
<feature type="transmembrane region" description="Helical" evidence="6">
    <location>
        <begin position="210"/>
        <end position="232"/>
    </location>
</feature>
<evidence type="ECO:0000256" key="6">
    <source>
        <dbReference type="SAM" id="Phobius"/>
    </source>
</evidence>
<feature type="transmembrane region" description="Helical" evidence="6">
    <location>
        <begin position="286"/>
        <end position="306"/>
    </location>
</feature>
<evidence type="ECO:0000256" key="2">
    <source>
        <dbReference type="ARBA" id="ARBA00022475"/>
    </source>
</evidence>
<feature type="transmembrane region" description="Helical" evidence="6">
    <location>
        <begin position="111"/>
        <end position="129"/>
    </location>
</feature>
<dbReference type="AlphaFoldDB" id="A0A934KGC1"/>
<feature type="transmembrane region" description="Helical" evidence="6">
    <location>
        <begin position="35"/>
        <end position="52"/>
    </location>
</feature>
<feature type="transmembrane region" description="Helical" evidence="6">
    <location>
        <begin position="59"/>
        <end position="76"/>
    </location>
</feature>